<dbReference type="Gene3D" id="3.40.50.40">
    <property type="match status" value="1"/>
</dbReference>
<dbReference type="Pfam" id="PF00710">
    <property type="entry name" value="Asparaginase"/>
    <property type="match status" value="1"/>
</dbReference>
<dbReference type="PIRSF" id="PIRSF001220">
    <property type="entry name" value="L-ASNase_gatD"/>
    <property type="match status" value="1"/>
</dbReference>
<dbReference type="InterPro" id="IPR006034">
    <property type="entry name" value="Asparaginase/glutaminase-like"/>
</dbReference>
<dbReference type="EnsemblMetazoa" id="CJA27699.1">
    <property type="protein sequence ID" value="CJA27699.1"/>
    <property type="gene ID" value="WBGene00183272"/>
</dbReference>
<dbReference type="PANTHER" id="PTHR11707:SF28">
    <property type="entry name" value="60 KDA LYSOPHOSPHOLIPASE"/>
    <property type="match status" value="1"/>
</dbReference>
<dbReference type="CDD" id="cd08963">
    <property type="entry name" value="L-asparaginase_I"/>
    <property type="match status" value="1"/>
</dbReference>
<sequence length="339" mass="37827">MATVGVLYPAYTSSPLFVEDPIVILKGSIEELVLEVQETATPQQQLGAPSALPESRVLVLYTGGTIGMKSTDGVYCPVPGYLPEVLRDIPPLNDRRYIEEQYASTTVRPYSLPPVRNMKKRVVYWIVEYEPLLDSCDMTFDDWIRIATDIKKAYHKYDGFVVLHGTDTLAYTASSLSFMMENLGKPVIVTGSQIPVAEVRSDGMENLVGALITAGNFDIPEVCVYFNNKLMRGNRTVKLDNSALEAFDSPNMHPIAQMAINIKVHYDSIFRSDMVAAFTIHENLCRDVGMLRIFPSMTIESVRAFLQPPTRGVILQTFGSGNMPTRRQDIIMALKVICK</sequence>
<dbReference type="Proteomes" id="UP000005237">
    <property type="component" value="Unassembled WGS sequence"/>
</dbReference>
<evidence type="ECO:0000313" key="7">
    <source>
        <dbReference type="Proteomes" id="UP000005237"/>
    </source>
</evidence>
<dbReference type="PRINTS" id="PR00139">
    <property type="entry name" value="ASNGLNASE"/>
</dbReference>
<dbReference type="InterPro" id="IPR027473">
    <property type="entry name" value="L-asparaginase_C"/>
</dbReference>
<feature type="active site" description="O-isoaspartyl threonine intermediate" evidence="2">
    <location>
        <position position="65"/>
    </location>
</feature>
<evidence type="ECO:0000313" key="6">
    <source>
        <dbReference type="EnsemblMetazoa" id="CJA27699.1"/>
    </source>
</evidence>
<dbReference type="EC" id="3.5.1.1" evidence="1"/>
<dbReference type="GO" id="GO:0004067">
    <property type="term" value="F:asparaginase activity"/>
    <property type="evidence" value="ECO:0007669"/>
    <property type="project" value="UniProtKB-UniRule"/>
</dbReference>
<proteinExistence type="predicted"/>
<dbReference type="AlphaFoldDB" id="A0A8R1IDI0"/>
<feature type="binding site" evidence="3">
    <location>
        <begin position="166"/>
        <end position="167"/>
    </location>
    <ligand>
        <name>substrate</name>
    </ligand>
</feature>
<dbReference type="FunFam" id="3.40.50.1170:FF:000003">
    <property type="entry name" value="60 kDa lysophospholipase"/>
    <property type="match status" value="1"/>
</dbReference>
<dbReference type="InterPro" id="IPR027475">
    <property type="entry name" value="Asparaginase/glutaminase_AS2"/>
</dbReference>
<dbReference type="SUPFAM" id="SSF53774">
    <property type="entry name" value="Glutaminase/Asparaginase"/>
    <property type="match status" value="1"/>
</dbReference>
<accession>A0A8R1IDI0</accession>
<reference evidence="7" key="1">
    <citation type="submission" date="2010-08" db="EMBL/GenBank/DDBJ databases">
        <authorList>
            <consortium name="Caenorhabditis japonica Sequencing Consortium"/>
            <person name="Wilson R.K."/>
        </authorList>
    </citation>
    <scope>NUCLEOTIDE SEQUENCE [LARGE SCALE GENOMIC DNA]</scope>
    <source>
        <strain evidence="7">DF5081</strain>
    </source>
</reference>
<dbReference type="PROSITE" id="PS00917">
    <property type="entry name" value="ASN_GLN_ASE_2"/>
    <property type="match status" value="1"/>
</dbReference>
<dbReference type="InterPro" id="IPR041725">
    <property type="entry name" value="L-asparaginase_I"/>
</dbReference>
<evidence type="ECO:0000259" key="5">
    <source>
        <dbReference type="Pfam" id="PF00710"/>
    </source>
</evidence>
<dbReference type="GO" id="GO:0009066">
    <property type="term" value="P:aspartate family amino acid metabolic process"/>
    <property type="evidence" value="ECO:0007669"/>
    <property type="project" value="UniProtKB-ARBA"/>
</dbReference>
<reference evidence="6" key="2">
    <citation type="submission" date="2022-06" db="UniProtKB">
        <authorList>
            <consortium name="EnsemblMetazoa"/>
        </authorList>
    </citation>
    <scope>IDENTIFICATION</scope>
    <source>
        <strain evidence="6">DF5081</strain>
    </source>
</reference>
<dbReference type="InterPro" id="IPR037152">
    <property type="entry name" value="L-asparaginase_N_sf"/>
</dbReference>
<dbReference type="SFLD" id="SFLDS00057">
    <property type="entry name" value="Glutaminase/Asparaginase"/>
    <property type="match status" value="1"/>
</dbReference>
<dbReference type="SMART" id="SM00870">
    <property type="entry name" value="Asparaginase"/>
    <property type="match status" value="1"/>
</dbReference>
<dbReference type="InterPro" id="IPR027474">
    <property type="entry name" value="L-asparaginase_N"/>
</dbReference>
<feature type="binding site" evidence="3">
    <location>
        <position position="135"/>
    </location>
    <ligand>
        <name>substrate</name>
    </ligand>
</feature>
<protein>
    <recommendedName>
        <fullName evidence="1">asparaginase</fullName>
        <ecNumber evidence="1">3.5.1.1</ecNumber>
    </recommendedName>
</protein>
<evidence type="ECO:0000256" key="3">
    <source>
        <dbReference type="PIRSR" id="PIRSR001220-2"/>
    </source>
</evidence>
<dbReference type="InterPro" id="IPR036152">
    <property type="entry name" value="Asp/glu_Ase-like_sf"/>
</dbReference>
<evidence type="ECO:0000256" key="2">
    <source>
        <dbReference type="PIRSR" id="PIRSR001220-1"/>
    </source>
</evidence>
<feature type="domain" description="L-asparaginase N-terminal" evidence="5">
    <location>
        <begin position="56"/>
        <end position="267"/>
    </location>
</feature>
<feature type="active site" evidence="4">
    <location>
        <position position="166"/>
    </location>
</feature>
<organism evidence="6 7">
    <name type="scientific">Caenorhabditis japonica</name>
    <dbReference type="NCBI Taxonomy" id="281687"/>
    <lineage>
        <taxon>Eukaryota</taxon>
        <taxon>Metazoa</taxon>
        <taxon>Ecdysozoa</taxon>
        <taxon>Nematoda</taxon>
        <taxon>Chromadorea</taxon>
        <taxon>Rhabditida</taxon>
        <taxon>Rhabditina</taxon>
        <taxon>Rhabditomorpha</taxon>
        <taxon>Rhabditoidea</taxon>
        <taxon>Rhabditidae</taxon>
        <taxon>Peloderinae</taxon>
        <taxon>Caenorhabditis</taxon>
    </lineage>
</organism>
<name>A0A8R1IDI0_CAEJA</name>
<dbReference type="PROSITE" id="PS51732">
    <property type="entry name" value="ASN_GLN_ASE_3"/>
    <property type="match status" value="1"/>
</dbReference>
<dbReference type="Gene3D" id="3.40.50.1170">
    <property type="entry name" value="L-asparaginase, N-terminal domain"/>
    <property type="match status" value="1"/>
</dbReference>
<evidence type="ECO:0000256" key="1">
    <source>
        <dbReference type="ARBA" id="ARBA00012920"/>
    </source>
</evidence>
<dbReference type="PIRSF" id="PIRSF500176">
    <property type="entry name" value="L_ASNase"/>
    <property type="match status" value="1"/>
</dbReference>
<keyword evidence="7" id="KW-1185">Reference proteome</keyword>
<dbReference type="PANTHER" id="PTHR11707">
    <property type="entry name" value="L-ASPARAGINASE"/>
    <property type="match status" value="1"/>
</dbReference>
<evidence type="ECO:0000256" key="4">
    <source>
        <dbReference type="PROSITE-ProRule" id="PRU10100"/>
    </source>
</evidence>